<reference evidence="3" key="2">
    <citation type="journal article" date="2008" name="Nucleic Acids Res.">
        <title>The rice annotation project database (RAP-DB): 2008 update.</title>
        <authorList>
            <consortium name="The rice annotation project (RAP)"/>
        </authorList>
    </citation>
    <scope>GENOME REANNOTATION</scope>
    <source>
        <strain evidence="3">cv. Nipponbare</strain>
    </source>
</reference>
<organism evidence="2 3">
    <name type="scientific">Oryza sativa subsp. japonica</name>
    <name type="common">Rice</name>
    <dbReference type="NCBI Taxonomy" id="39947"/>
    <lineage>
        <taxon>Eukaryota</taxon>
        <taxon>Viridiplantae</taxon>
        <taxon>Streptophyta</taxon>
        <taxon>Embryophyta</taxon>
        <taxon>Tracheophyta</taxon>
        <taxon>Spermatophyta</taxon>
        <taxon>Magnoliopsida</taxon>
        <taxon>Liliopsida</taxon>
        <taxon>Poales</taxon>
        <taxon>Poaceae</taxon>
        <taxon>BOP clade</taxon>
        <taxon>Oryzoideae</taxon>
        <taxon>Oryzeae</taxon>
        <taxon>Oryzinae</taxon>
        <taxon>Oryza</taxon>
        <taxon>Oryza sativa</taxon>
    </lineage>
</organism>
<evidence type="ECO:0000313" key="3">
    <source>
        <dbReference type="Proteomes" id="UP000000763"/>
    </source>
</evidence>
<evidence type="ECO:0000313" key="2">
    <source>
        <dbReference type="EMBL" id="BAC83828.1"/>
    </source>
</evidence>
<feature type="compositionally biased region" description="Basic and acidic residues" evidence="1">
    <location>
        <begin position="91"/>
        <end position="104"/>
    </location>
</feature>
<sequence>MCGPAACAARCASSPSYRVRAREAASTARPRESASTAARPPPPEKWGGEGRGRIQTRLAAAQLTVGATARAGTAQLTAGKAAAPRRGPTANDDKAQRPPDAQRDGKRRHRAHEHGGGGAMSIKSGLSLQTVTEADIFARPLWHTQPYPNSRHPALSMPDSRGCRAAGGDAVLEAKRTATAAARGDQERWHEVAGARRGGNIFVAVTVSPAAETRQSWSSCRYGRGRGRAATARRRRGTSGAAATGDHQGWTTAASAKYAVRCGGGGPLAATGAE</sequence>
<dbReference type="AlphaFoldDB" id="Q6Z4L2"/>
<feature type="region of interest" description="Disordered" evidence="1">
    <location>
        <begin position="73"/>
        <end position="122"/>
    </location>
</feature>
<dbReference type="EMBL" id="AP005171">
    <property type="protein sequence ID" value="BAC83828.1"/>
    <property type="molecule type" value="Genomic_DNA"/>
</dbReference>
<name>Q6Z4L2_ORYSJ</name>
<feature type="region of interest" description="Disordered" evidence="1">
    <location>
        <begin position="13"/>
        <end position="55"/>
    </location>
</feature>
<gene>
    <name evidence="2" type="primary">OSJNBa0081K20.3</name>
</gene>
<dbReference type="Proteomes" id="UP000000763">
    <property type="component" value="Chromosome 7"/>
</dbReference>
<reference evidence="3" key="1">
    <citation type="journal article" date="2005" name="Nature">
        <title>The map-based sequence of the rice genome.</title>
        <authorList>
            <consortium name="International rice genome sequencing project (IRGSP)"/>
            <person name="Matsumoto T."/>
            <person name="Wu J."/>
            <person name="Kanamori H."/>
            <person name="Katayose Y."/>
            <person name="Fujisawa M."/>
            <person name="Namiki N."/>
            <person name="Mizuno H."/>
            <person name="Yamamoto K."/>
            <person name="Antonio B.A."/>
            <person name="Baba T."/>
            <person name="Sakata K."/>
            <person name="Nagamura Y."/>
            <person name="Aoki H."/>
            <person name="Arikawa K."/>
            <person name="Arita K."/>
            <person name="Bito T."/>
            <person name="Chiden Y."/>
            <person name="Fujitsuka N."/>
            <person name="Fukunaka R."/>
            <person name="Hamada M."/>
            <person name="Harada C."/>
            <person name="Hayashi A."/>
            <person name="Hijishita S."/>
            <person name="Honda M."/>
            <person name="Hosokawa S."/>
            <person name="Ichikawa Y."/>
            <person name="Idonuma A."/>
            <person name="Iijima M."/>
            <person name="Ikeda M."/>
            <person name="Ikeno M."/>
            <person name="Ito K."/>
            <person name="Ito S."/>
            <person name="Ito T."/>
            <person name="Ito Y."/>
            <person name="Ito Y."/>
            <person name="Iwabuchi A."/>
            <person name="Kamiya K."/>
            <person name="Karasawa W."/>
            <person name="Kurita K."/>
            <person name="Katagiri S."/>
            <person name="Kikuta A."/>
            <person name="Kobayashi H."/>
            <person name="Kobayashi N."/>
            <person name="Machita K."/>
            <person name="Maehara T."/>
            <person name="Masukawa M."/>
            <person name="Mizubayashi T."/>
            <person name="Mukai Y."/>
            <person name="Nagasaki H."/>
            <person name="Nagata Y."/>
            <person name="Naito S."/>
            <person name="Nakashima M."/>
            <person name="Nakama Y."/>
            <person name="Nakamichi Y."/>
            <person name="Nakamura M."/>
            <person name="Meguro A."/>
            <person name="Negishi M."/>
            <person name="Ohta I."/>
            <person name="Ohta T."/>
            <person name="Okamoto M."/>
            <person name="Ono N."/>
            <person name="Saji S."/>
            <person name="Sakaguchi M."/>
            <person name="Sakai K."/>
            <person name="Shibata M."/>
            <person name="Shimokawa T."/>
            <person name="Song J."/>
            <person name="Takazaki Y."/>
            <person name="Terasawa K."/>
            <person name="Tsugane M."/>
            <person name="Tsuji K."/>
            <person name="Ueda S."/>
            <person name="Waki K."/>
            <person name="Yamagata H."/>
            <person name="Yamamoto M."/>
            <person name="Yamamoto S."/>
            <person name="Yamane H."/>
            <person name="Yoshiki S."/>
            <person name="Yoshihara R."/>
            <person name="Yukawa K."/>
            <person name="Zhong H."/>
            <person name="Yano M."/>
            <person name="Yuan Q."/>
            <person name="Ouyang S."/>
            <person name="Liu J."/>
            <person name="Jones K.M."/>
            <person name="Gansberger K."/>
            <person name="Moffat K."/>
            <person name="Hill J."/>
            <person name="Bera J."/>
            <person name="Fadrosh D."/>
            <person name="Jin S."/>
            <person name="Johri S."/>
            <person name="Kim M."/>
            <person name="Overton L."/>
            <person name="Reardon M."/>
            <person name="Tsitrin T."/>
            <person name="Vuong H."/>
            <person name="Weaver B."/>
            <person name="Ciecko A."/>
            <person name="Tallon L."/>
            <person name="Jackson J."/>
            <person name="Pai G."/>
            <person name="Aken S.V."/>
            <person name="Utterback T."/>
            <person name="Reidmuller S."/>
            <person name="Feldblyum T."/>
            <person name="Hsiao J."/>
            <person name="Zismann V."/>
            <person name="Iobst S."/>
            <person name="de Vazeille A.R."/>
            <person name="Buell C.R."/>
            <person name="Ying K."/>
            <person name="Li Y."/>
            <person name="Lu T."/>
            <person name="Huang Y."/>
            <person name="Zhao Q."/>
            <person name="Feng Q."/>
            <person name="Zhang L."/>
            <person name="Zhu J."/>
            <person name="Weng Q."/>
            <person name="Mu J."/>
            <person name="Lu Y."/>
            <person name="Fan D."/>
            <person name="Liu Y."/>
            <person name="Guan J."/>
            <person name="Zhang Y."/>
            <person name="Yu S."/>
            <person name="Liu X."/>
            <person name="Zhang Y."/>
            <person name="Hong G."/>
            <person name="Han B."/>
            <person name="Choisne N."/>
            <person name="Demange N."/>
            <person name="Orjeda G."/>
            <person name="Samain S."/>
            <person name="Cattolico L."/>
            <person name="Pelletier E."/>
            <person name="Couloux A."/>
            <person name="Segurens B."/>
            <person name="Wincker P."/>
            <person name="D'Hont A."/>
            <person name="Scarpelli C."/>
            <person name="Weissenbach J."/>
            <person name="Salanoubat M."/>
            <person name="Quetier F."/>
            <person name="Yu Y."/>
            <person name="Kim H.R."/>
            <person name="Rambo T."/>
            <person name="Currie J."/>
            <person name="Collura K."/>
            <person name="Luo M."/>
            <person name="Yang T."/>
            <person name="Ammiraju J.S.S."/>
            <person name="Engler F."/>
            <person name="Soderlund C."/>
            <person name="Wing R.A."/>
            <person name="Palmer L.E."/>
            <person name="de la Bastide M."/>
            <person name="Spiegel L."/>
            <person name="Nascimento L."/>
            <person name="Zutavern T."/>
            <person name="O'Shaughnessy A."/>
            <person name="Dike S."/>
            <person name="Dedhia N."/>
            <person name="Preston R."/>
            <person name="Balija V."/>
            <person name="McCombie W.R."/>
            <person name="Chow T."/>
            <person name="Chen H."/>
            <person name="Chung M."/>
            <person name="Chen C."/>
            <person name="Shaw J."/>
            <person name="Wu H."/>
            <person name="Hsiao K."/>
            <person name="Chao Y."/>
            <person name="Chu M."/>
            <person name="Cheng C."/>
            <person name="Hour A."/>
            <person name="Lee P."/>
            <person name="Lin S."/>
            <person name="Lin Y."/>
            <person name="Liou J."/>
            <person name="Liu S."/>
            <person name="Hsing Y."/>
            <person name="Raghuvanshi S."/>
            <person name="Mohanty A."/>
            <person name="Bharti A.K."/>
            <person name="Gaur A."/>
            <person name="Gupta V."/>
            <person name="Kumar D."/>
            <person name="Ravi V."/>
            <person name="Vij S."/>
            <person name="Kapur A."/>
            <person name="Khurana P."/>
            <person name="Khurana P."/>
            <person name="Khurana J.P."/>
            <person name="Tyagi A.K."/>
            <person name="Gaikwad K."/>
            <person name="Singh A."/>
            <person name="Dalal V."/>
            <person name="Srivastava S."/>
            <person name="Dixit A."/>
            <person name="Pal A.K."/>
            <person name="Ghazi I.A."/>
            <person name="Yadav M."/>
            <person name="Pandit A."/>
            <person name="Bhargava A."/>
            <person name="Sureshbabu K."/>
            <person name="Batra K."/>
            <person name="Sharma T.R."/>
            <person name="Mohapatra T."/>
            <person name="Singh N.K."/>
            <person name="Messing J."/>
            <person name="Nelson A.B."/>
            <person name="Fuks G."/>
            <person name="Kavchok S."/>
            <person name="Keizer G."/>
            <person name="Linton E."/>
            <person name="Llaca V."/>
            <person name="Song R."/>
            <person name="Tanyolac B."/>
            <person name="Young S."/>
            <person name="Ho-Il K."/>
            <person name="Hahn J.H."/>
            <person name="Sangsakoo G."/>
            <person name="Vanavichit A."/>
            <person name="de Mattos Luiz.A.T."/>
            <person name="Zimmer P.D."/>
            <person name="Malone G."/>
            <person name="Dellagostin O."/>
            <person name="de Oliveira A.C."/>
            <person name="Bevan M."/>
            <person name="Bancroft I."/>
            <person name="Minx P."/>
            <person name="Cordum H."/>
            <person name="Wilson R."/>
            <person name="Cheng Z."/>
            <person name="Jin W."/>
            <person name="Jiang J."/>
            <person name="Leong S.A."/>
            <person name="Iwama H."/>
            <person name="Gojobori T."/>
            <person name="Itoh T."/>
            <person name="Niimura Y."/>
            <person name="Fujii Y."/>
            <person name="Habara T."/>
            <person name="Sakai H."/>
            <person name="Sato Y."/>
            <person name="Wilson G."/>
            <person name="Kumar K."/>
            <person name="McCouch S."/>
            <person name="Juretic N."/>
            <person name="Hoen D."/>
            <person name="Wright S."/>
            <person name="Bruskiewich R."/>
            <person name="Bureau T."/>
            <person name="Miyao A."/>
            <person name="Hirochika H."/>
            <person name="Nishikawa T."/>
            <person name="Kadowaki K."/>
            <person name="Sugiura M."/>
            <person name="Burr B."/>
            <person name="Sasaki T."/>
        </authorList>
    </citation>
    <scope>NUCLEOTIDE SEQUENCE [LARGE SCALE GENOMIC DNA]</scope>
    <source>
        <strain evidence="3">cv. Nipponbare</strain>
    </source>
</reference>
<protein>
    <submittedName>
        <fullName evidence="2">Uncharacterized protein</fullName>
    </submittedName>
</protein>
<accession>Q6Z4L2</accession>
<evidence type="ECO:0000256" key="1">
    <source>
        <dbReference type="SAM" id="MobiDB-lite"/>
    </source>
</evidence>
<feature type="compositionally biased region" description="Basic residues" evidence="1">
    <location>
        <begin position="225"/>
        <end position="237"/>
    </location>
</feature>
<feature type="region of interest" description="Disordered" evidence="1">
    <location>
        <begin position="225"/>
        <end position="248"/>
    </location>
</feature>
<proteinExistence type="predicted"/>